<evidence type="ECO:0000313" key="1">
    <source>
        <dbReference type="EMBL" id="KII83694.1"/>
    </source>
</evidence>
<proteinExistence type="predicted"/>
<organism evidence="1 2">
    <name type="scientific">Plicaturopsis crispa FD-325 SS-3</name>
    <dbReference type="NCBI Taxonomy" id="944288"/>
    <lineage>
        <taxon>Eukaryota</taxon>
        <taxon>Fungi</taxon>
        <taxon>Dikarya</taxon>
        <taxon>Basidiomycota</taxon>
        <taxon>Agaricomycotina</taxon>
        <taxon>Agaricomycetes</taxon>
        <taxon>Agaricomycetidae</taxon>
        <taxon>Amylocorticiales</taxon>
        <taxon>Amylocorticiaceae</taxon>
        <taxon>Plicatura</taxon>
        <taxon>Plicaturopsis crispa</taxon>
    </lineage>
</organism>
<gene>
    <name evidence="1" type="ORF">PLICRDRAFT_46837</name>
</gene>
<keyword evidence="2" id="KW-1185">Reference proteome</keyword>
<reference evidence="1 2" key="1">
    <citation type="submission" date="2014-06" db="EMBL/GenBank/DDBJ databases">
        <title>Evolutionary Origins and Diversification of the Mycorrhizal Mutualists.</title>
        <authorList>
            <consortium name="DOE Joint Genome Institute"/>
            <consortium name="Mycorrhizal Genomics Consortium"/>
            <person name="Kohler A."/>
            <person name="Kuo A."/>
            <person name="Nagy L.G."/>
            <person name="Floudas D."/>
            <person name="Copeland A."/>
            <person name="Barry K.W."/>
            <person name="Cichocki N."/>
            <person name="Veneault-Fourrey C."/>
            <person name="LaButti K."/>
            <person name="Lindquist E.A."/>
            <person name="Lipzen A."/>
            <person name="Lundell T."/>
            <person name="Morin E."/>
            <person name="Murat C."/>
            <person name="Riley R."/>
            <person name="Ohm R."/>
            <person name="Sun H."/>
            <person name="Tunlid A."/>
            <person name="Henrissat B."/>
            <person name="Grigoriev I.V."/>
            <person name="Hibbett D.S."/>
            <person name="Martin F."/>
        </authorList>
    </citation>
    <scope>NUCLEOTIDE SEQUENCE [LARGE SCALE GENOMIC DNA]</scope>
    <source>
        <strain evidence="1 2">FD-325 SS-3</strain>
    </source>
</reference>
<name>A0A0C9T366_PLICR</name>
<dbReference type="EMBL" id="KN832574">
    <property type="protein sequence ID" value="KII83694.1"/>
    <property type="molecule type" value="Genomic_DNA"/>
</dbReference>
<dbReference type="Proteomes" id="UP000053263">
    <property type="component" value="Unassembled WGS sequence"/>
</dbReference>
<dbReference type="HOGENOM" id="CLU_080473_0_0_1"/>
<dbReference type="OrthoDB" id="3219836at2759"/>
<sequence length="201" mass="21733">MPALEIPHDVRPALGHVNLMVDTYIANAGVDDLRATLRSLLATNPPSLATDFTAKARHHLRQSSSRHPPANLFTNSCSEGRAAPTTELDATLARVRSLYGAGMGFESLSILSSVVRATIGTRWEENDDMAQILAAIDTDISQAIQSSREEIGGGRVSDLAAARGTIEILRSAVRESFVDVEAWGGEFPFERASASLEFWKL</sequence>
<evidence type="ECO:0000313" key="2">
    <source>
        <dbReference type="Proteomes" id="UP000053263"/>
    </source>
</evidence>
<accession>A0A0C9T366</accession>
<dbReference type="AlphaFoldDB" id="A0A0C9T366"/>
<protein>
    <submittedName>
        <fullName evidence="1">Uncharacterized protein</fullName>
    </submittedName>
</protein>